<dbReference type="PROSITE" id="PS50127">
    <property type="entry name" value="UBC_2"/>
    <property type="match status" value="1"/>
</dbReference>
<organism evidence="2 3">
    <name type="scientific">Dioszegia hungarica</name>
    <dbReference type="NCBI Taxonomy" id="4972"/>
    <lineage>
        <taxon>Eukaryota</taxon>
        <taxon>Fungi</taxon>
        <taxon>Dikarya</taxon>
        <taxon>Basidiomycota</taxon>
        <taxon>Agaricomycotina</taxon>
        <taxon>Tremellomycetes</taxon>
        <taxon>Tremellales</taxon>
        <taxon>Bulleribasidiaceae</taxon>
        <taxon>Dioszegia</taxon>
    </lineage>
</organism>
<feature type="domain" description="UBC core" evidence="1">
    <location>
        <begin position="30"/>
        <end position="172"/>
    </location>
</feature>
<gene>
    <name evidence="2" type="ORF">MKK02DRAFT_29739</name>
</gene>
<dbReference type="Gene3D" id="3.10.110.10">
    <property type="entry name" value="Ubiquitin Conjugating Enzyme"/>
    <property type="match status" value="1"/>
</dbReference>
<comment type="caution">
    <text evidence="2">The sequence shown here is derived from an EMBL/GenBank/DDBJ whole genome shotgun (WGS) entry which is preliminary data.</text>
</comment>
<dbReference type="GeneID" id="77727097"/>
<dbReference type="EMBL" id="JAKWFO010000001">
    <property type="protein sequence ID" value="KAI9639747.1"/>
    <property type="molecule type" value="Genomic_DNA"/>
</dbReference>
<evidence type="ECO:0000313" key="3">
    <source>
        <dbReference type="Proteomes" id="UP001164286"/>
    </source>
</evidence>
<evidence type="ECO:0000259" key="1">
    <source>
        <dbReference type="PROSITE" id="PS50127"/>
    </source>
</evidence>
<dbReference type="CDD" id="cd23814">
    <property type="entry name" value="UEV_AKTIP"/>
    <property type="match status" value="1"/>
</dbReference>
<sequence>MPWDLLSRMLSQGSSSKAGPSHDGSTLGPVAAAEIAMEFASLSSPGACPRGIYMTPSPEALSKWEGVFFVHSGPYSGAILRFVMAFKPDFPHTAPVIRFESEVFHPLIDPKTKVWHPHGPISQWRPRIHHVVHFLSDLRRSFQIAVLDNIMDSEAVNKQIWSQVLPPSATSP</sequence>
<dbReference type="SUPFAM" id="SSF54495">
    <property type="entry name" value="UBC-like"/>
    <property type="match status" value="1"/>
</dbReference>
<dbReference type="InterPro" id="IPR000608">
    <property type="entry name" value="UBC"/>
</dbReference>
<dbReference type="InterPro" id="IPR016135">
    <property type="entry name" value="UBQ-conjugating_enzyme/RWD"/>
</dbReference>
<keyword evidence="3" id="KW-1185">Reference proteome</keyword>
<reference evidence="2" key="1">
    <citation type="journal article" date="2022" name="G3 (Bethesda)">
        <title>High quality genome of the basidiomycete yeast Dioszegia hungarica PDD-24b-2 isolated from cloud water.</title>
        <authorList>
            <person name="Jarrige D."/>
            <person name="Haridas S."/>
            <person name="Bleykasten-Grosshans C."/>
            <person name="Joly M."/>
            <person name="Nadalig T."/>
            <person name="Sancelme M."/>
            <person name="Vuilleumier S."/>
            <person name="Grigoriev I.V."/>
            <person name="Amato P."/>
            <person name="Bringel F."/>
        </authorList>
    </citation>
    <scope>NUCLEOTIDE SEQUENCE</scope>
    <source>
        <strain evidence="2">PDD-24b-2</strain>
    </source>
</reference>
<evidence type="ECO:0000313" key="2">
    <source>
        <dbReference type="EMBL" id="KAI9639747.1"/>
    </source>
</evidence>
<dbReference type="AlphaFoldDB" id="A0AA38LXH4"/>
<dbReference type="RefSeq" id="XP_052949524.1">
    <property type="nucleotide sequence ID" value="XM_053087892.1"/>
</dbReference>
<name>A0AA38LXH4_9TREE</name>
<dbReference type="Proteomes" id="UP001164286">
    <property type="component" value="Unassembled WGS sequence"/>
</dbReference>
<protein>
    <submittedName>
        <fullName evidence="2">Ubiquitin-conjugating enzyme/RWD-like protein</fullName>
    </submittedName>
</protein>
<dbReference type="Pfam" id="PF00179">
    <property type="entry name" value="UQ_con"/>
    <property type="match status" value="1"/>
</dbReference>
<proteinExistence type="predicted"/>
<accession>A0AA38LXH4</accession>